<dbReference type="RefSeq" id="WP_258331983.1">
    <property type="nucleotide sequence ID" value="NZ_JAPTGG010000009.1"/>
</dbReference>
<dbReference type="EMBL" id="JAPTGG010000009">
    <property type="protein sequence ID" value="MCZ0865836.1"/>
    <property type="molecule type" value="Genomic_DNA"/>
</dbReference>
<dbReference type="AlphaFoldDB" id="A0A9J6RMX4"/>
<feature type="transmembrane region" description="Helical" evidence="1">
    <location>
        <begin position="12"/>
        <end position="35"/>
    </location>
</feature>
<protein>
    <submittedName>
        <fullName evidence="2">DUF5676 family membrane protein</fullName>
    </submittedName>
</protein>
<dbReference type="Pfam" id="PF18926">
    <property type="entry name" value="DUF5676"/>
    <property type="match status" value="1"/>
</dbReference>
<evidence type="ECO:0000313" key="2">
    <source>
        <dbReference type="EMBL" id="MCZ0865836.1"/>
    </source>
</evidence>
<keyword evidence="1" id="KW-0472">Membrane</keyword>
<dbReference type="Proteomes" id="UP001069090">
    <property type="component" value="Unassembled WGS sequence"/>
</dbReference>
<feature type="transmembrane region" description="Helical" evidence="1">
    <location>
        <begin position="55"/>
        <end position="80"/>
    </location>
</feature>
<gene>
    <name evidence="2" type="ORF">O0V09_11525</name>
</gene>
<proteinExistence type="predicted"/>
<name>A0A9J6RMX4_9GAMM</name>
<keyword evidence="1" id="KW-0812">Transmembrane</keyword>
<organism evidence="2 3">
    <name type="scientific">Dasania phycosphaerae</name>
    <dbReference type="NCBI Taxonomy" id="2950436"/>
    <lineage>
        <taxon>Bacteria</taxon>
        <taxon>Pseudomonadati</taxon>
        <taxon>Pseudomonadota</taxon>
        <taxon>Gammaproteobacteria</taxon>
        <taxon>Cellvibrionales</taxon>
        <taxon>Spongiibacteraceae</taxon>
        <taxon>Dasania</taxon>
    </lineage>
</organism>
<keyword evidence="3" id="KW-1185">Reference proteome</keyword>
<accession>A0A9J6RMX4</accession>
<evidence type="ECO:0000313" key="3">
    <source>
        <dbReference type="Proteomes" id="UP001069090"/>
    </source>
</evidence>
<comment type="caution">
    <text evidence="2">The sequence shown here is derived from an EMBL/GenBank/DDBJ whole genome shotgun (WGS) entry which is preliminary data.</text>
</comment>
<evidence type="ECO:0000256" key="1">
    <source>
        <dbReference type="SAM" id="Phobius"/>
    </source>
</evidence>
<keyword evidence="1" id="KW-1133">Transmembrane helix</keyword>
<reference evidence="2 3" key="1">
    <citation type="submission" date="2022-12" db="EMBL/GenBank/DDBJ databases">
        <title>Dasania phycosphaerae sp. nov., isolated from particulate material of the south coast of Korea.</title>
        <authorList>
            <person name="Jiang Y."/>
        </authorList>
    </citation>
    <scope>NUCLEOTIDE SEQUENCE [LARGE SCALE GENOMIC DNA]</scope>
    <source>
        <strain evidence="2 3">GY-19</strain>
    </source>
</reference>
<dbReference type="InterPro" id="IPR044020">
    <property type="entry name" value="DUF5676"/>
</dbReference>
<sequence>MNIQAMKFGVACALSASILWIVCSVLVMVFPSMMLSMSGDMLHMDLMDTKWHLTLWGFVQGLLGWFIAAGVGGWLIAAMYNRFI</sequence>